<dbReference type="InterPro" id="IPR003439">
    <property type="entry name" value="ABC_transporter-like_ATP-bd"/>
</dbReference>
<reference evidence="4 5" key="1">
    <citation type="submission" date="2020-03" db="EMBL/GenBank/DDBJ databases">
        <title>Metabolic flexibility allows generalist bacteria to become dominant in a frequently disturbed ecosystem.</title>
        <authorList>
            <person name="Chen Y.-J."/>
            <person name="Leung P.M."/>
            <person name="Bay S.K."/>
            <person name="Hugenholtz P."/>
            <person name="Kessler A.J."/>
            <person name="Shelley G."/>
            <person name="Waite D.W."/>
            <person name="Cook P.L."/>
            <person name="Greening C."/>
        </authorList>
    </citation>
    <scope>NUCLEOTIDE SEQUENCE [LARGE SCALE GENOMIC DNA]</scope>
    <source>
        <strain evidence="4">SS_bin_28</strain>
    </source>
</reference>
<dbReference type="GO" id="GO:0005524">
    <property type="term" value="F:ATP binding"/>
    <property type="evidence" value="ECO:0007669"/>
    <property type="project" value="UniProtKB-KW"/>
</dbReference>
<proteinExistence type="predicted"/>
<dbReference type="SUPFAM" id="SSF52540">
    <property type="entry name" value="P-loop containing nucleoside triphosphate hydrolases"/>
    <property type="match status" value="1"/>
</dbReference>
<dbReference type="Pfam" id="PF00005">
    <property type="entry name" value="ABC_tran"/>
    <property type="match status" value="1"/>
</dbReference>
<dbReference type="GO" id="GO:0016887">
    <property type="term" value="F:ATP hydrolysis activity"/>
    <property type="evidence" value="ECO:0007669"/>
    <property type="project" value="InterPro"/>
</dbReference>
<evidence type="ECO:0000313" key="4">
    <source>
        <dbReference type="EMBL" id="NNF07049.1"/>
    </source>
</evidence>
<feature type="non-terminal residue" evidence="4">
    <location>
        <position position="119"/>
    </location>
</feature>
<comment type="caution">
    <text evidence="4">The sequence shown here is derived from an EMBL/GenBank/DDBJ whole genome shotgun (WGS) entry which is preliminary data.</text>
</comment>
<dbReference type="InterPro" id="IPR027417">
    <property type="entry name" value="P-loop_NTPase"/>
</dbReference>
<dbReference type="InterPro" id="IPR050107">
    <property type="entry name" value="ABC_carbohydrate_import_ATPase"/>
</dbReference>
<dbReference type="Gene3D" id="3.40.50.300">
    <property type="entry name" value="P-loop containing nucleotide triphosphate hydrolases"/>
    <property type="match status" value="1"/>
</dbReference>
<evidence type="ECO:0000313" key="5">
    <source>
        <dbReference type="Proteomes" id="UP000547674"/>
    </source>
</evidence>
<evidence type="ECO:0000256" key="2">
    <source>
        <dbReference type="ARBA" id="ARBA00022840"/>
    </source>
</evidence>
<evidence type="ECO:0000259" key="3">
    <source>
        <dbReference type="Pfam" id="PF00005"/>
    </source>
</evidence>
<feature type="domain" description="ABC transporter" evidence="3">
    <location>
        <begin position="28"/>
        <end position="112"/>
    </location>
</feature>
<dbReference type="PANTHER" id="PTHR43790">
    <property type="entry name" value="CARBOHYDRATE TRANSPORT ATP-BINDING PROTEIN MG119-RELATED"/>
    <property type="match status" value="1"/>
</dbReference>
<dbReference type="Proteomes" id="UP000547674">
    <property type="component" value="Unassembled WGS sequence"/>
</dbReference>
<dbReference type="AlphaFoldDB" id="A0A7Y2E8A4"/>
<accession>A0A7Y2E8A4</accession>
<protein>
    <submittedName>
        <fullName evidence="4">Sugar ABC transporter ATP-binding protein</fullName>
    </submittedName>
</protein>
<keyword evidence="2 4" id="KW-0067">ATP-binding</keyword>
<keyword evidence="1" id="KW-0547">Nucleotide-binding</keyword>
<name>A0A7Y2E8A4_UNCEI</name>
<dbReference type="PANTHER" id="PTHR43790:SF8">
    <property type="entry name" value="SUGAR ABC TRANSPORTER ATP-BINDING PROTEIN"/>
    <property type="match status" value="1"/>
</dbReference>
<sequence>MNPTAANKPEALLKVTELTKHFGSVKALTGVSLEVDRGEVHCLLGDNGAGKSTLIKTLAGVYKPTTGSLFFRGKKANFGSPRDAMSQGIGTVYQDLAVIPLMSVLRNFFLGHESEITSG</sequence>
<dbReference type="EMBL" id="JABDJR010000390">
    <property type="protein sequence ID" value="NNF07049.1"/>
    <property type="molecule type" value="Genomic_DNA"/>
</dbReference>
<organism evidence="4 5">
    <name type="scientific">Eiseniibacteriota bacterium</name>
    <dbReference type="NCBI Taxonomy" id="2212470"/>
    <lineage>
        <taxon>Bacteria</taxon>
        <taxon>Candidatus Eiseniibacteriota</taxon>
    </lineage>
</organism>
<gene>
    <name evidence="4" type="ORF">HKN21_09835</name>
</gene>
<evidence type="ECO:0000256" key="1">
    <source>
        <dbReference type="ARBA" id="ARBA00022741"/>
    </source>
</evidence>